<reference evidence="2 3" key="1">
    <citation type="submission" date="2016-07" db="EMBL/GenBank/DDBJ databases">
        <title>Draft genome sequence of Prauserella muralis DSM 45305, isolated from a mould-covered wall in an indoor environment.</title>
        <authorList>
            <person name="Ruckert C."/>
            <person name="Albersmeier A."/>
            <person name="Jiang C.-L."/>
            <person name="Jiang Y."/>
            <person name="Kalinowski J."/>
            <person name="Schneider O."/>
            <person name="Winkler A."/>
            <person name="Zotchev S.B."/>
        </authorList>
    </citation>
    <scope>NUCLEOTIDE SEQUENCE [LARGE SCALE GENOMIC DNA]</scope>
    <source>
        <strain evidence="2 3">DSM 45305</strain>
    </source>
</reference>
<feature type="domain" description="Aminoglycoside phosphotransferase" evidence="1">
    <location>
        <begin position="46"/>
        <end position="242"/>
    </location>
</feature>
<dbReference type="Gene3D" id="3.90.1200.10">
    <property type="match status" value="1"/>
</dbReference>
<evidence type="ECO:0000313" key="2">
    <source>
        <dbReference type="EMBL" id="PXY22680.1"/>
    </source>
</evidence>
<accession>A0A2V4APQ3</accession>
<dbReference type="SUPFAM" id="SSF56112">
    <property type="entry name" value="Protein kinase-like (PK-like)"/>
    <property type="match status" value="1"/>
</dbReference>
<evidence type="ECO:0000313" key="3">
    <source>
        <dbReference type="Proteomes" id="UP000249915"/>
    </source>
</evidence>
<dbReference type="RefSeq" id="WP_112283280.1">
    <property type="nucleotide sequence ID" value="NZ_MASW01000005.1"/>
</dbReference>
<dbReference type="Proteomes" id="UP000249915">
    <property type="component" value="Unassembled WGS sequence"/>
</dbReference>
<evidence type="ECO:0000259" key="1">
    <source>
        <dbReference type="Pfam" id="PF01636"/>
    </source>
</evidence>
<organism evidence="2 3">
    <name type="scientific">Prauserella muralis</name>
    <dbReference type="NCBI Taxonomy" id="588067"/>
    <lineage>
        <taxon>Bacteria</taxon>
        <taxon>Bacillati</taxon>
        <taxon>Actinomycetota</taxon>
        <taxon>Actinomycetes</taxon>
        <taxon>Pseudonocardiales</taxon>
        <taxon>Pseudonocardiaceae</taxon>
        <taxon>Prauserella</taxon>
    </lineage>
</organism>
<keyword evidence="3" id="KW-1185">Reference proteome</keyword>
<proteinExistence type="predicted"/>
<protein>
    <recommendedName>
        <fullName evidence="1">Aminoglycoside phosphotransferase domain-containing protein</fullName>
    </recommendedName>
</protein>
<dbReference type="InterPro" id="IPR011009">
    <property type="entry name" value="Kinase-like_dom_sf"/>
</dbReference>
<name>A0A2V4APQ3_9PSEU</name>
<sequence length="296" mass="32397">MVPDGRSPAPGVLLDRCARVLGHAELVADRSASHGEAVVLELAGPRGVRWIAKHARREKKYRQELTAYVEWVPALGAAAPALHSAHDDLRLLVLSRLPGRPVEGTPAEREPEVHRQAGALTRRLHDGATPRADAAFAGDLARRLERYAARAESLLTGEEIAFARARVAALAARPPVTTVPCHLDNQPRNWLADEHGGLSLIDFGNAARRPWIWDLASLWLRVRPGAPALADAFLAGYGRVPTDDDWLEFESCAAFLGLSTVVWAAEHGDPRFAQEGRRWLRDLMAARGRGVTGECW</sequence>
<dbReference type="EMBL" id="MASW01000005">
    <property type="protein sequence ID" value="PXY22680.1"/>
    <property type="molecule type" value="Genomic_DNA"/>
</dbReference>
<dbReference type="Pfam" id="PF01636">
    <property type="entry name" value="APH"/>
    <property type="match status" value="1"/>
</dbReference>
<dbReference type="InterPro" id="IPR002575">
    <property type="entry name" value="Aminoglycoside_PTrfase"/>
</dbReference>
<comment type="caution">
    <text evidence="2">The sequence shown here is derived from an EMBL/GenBank/DDBJ whole genome shotgun (WGS) entry which is preliminary data.</text>
</comment>
<gene>
    <name evidence="2" type="ORF">BAY60_22960</name>
</gene>
<dbReference type="AlphaFoldDB" id="A0A2V4APQ3"/>